<organism evidence="2">
    <name type="scientific">Trichophyton rubrum CBS 288.86</name>
    <dbReference type="NCBI Taxonomy" id="1215330"/>
    <lineage>
        <taxon>Eukaryota</taxon>
        <taxon>Fungi</taxon>
        <taxon>Dikarya</taxon>
        <taxon>Ascomycota</taxon>
        <taxon>Pezizomycotina</taxon>
        <taxon>Eurotiomycetes</taxon>
        <taxon>Eurotiomycetidae</taxon>
        <taxon>Onygenales</taxon>
        <taxon>Arthrodermataceae</taxon>
        <taxon>Trichophyton</taxon>
    </lineage>
</organism>
<proteinExistence type="predicted"/>
<evidence type="ECO:0008006" key="3">
    <source>
        <dbReference type="Google" id="ProtNLM"/>
    </source>
</evidence>
<dbReference type="HOGENOM" id="CLU_053559_0_0_1"/>
<sequence length="393" mass="45506">MSHRESSISPPDRHRHRRRHRDYDRDNHSPSIRADARSRSPIREDSYDGGRRYRRSRQEGTRSHRRQRSSEGPAAVLPLGATPLSKRDLSRYKAMFGTYLDIQKGIFMDDLDDRELKGRWKSFVGKWNRGELAEGWYDPATLRKALEGAYNCGSPGASVHNPRGKRASPSYKNGEERSAASSEYRSHGFNDRSLSAEQEGQNKDQGEEEEEDEEESYGPQILISQRQLSGFRSGPKIPTLADLTLKREDEQLDHEESRRVNKAIRKQELDSHKGELLRMEDEIAPRAEPGSRERLLERKREKSALNRQFAEARRGGSPIEAVADADLMGGGEGEDGFKKLKEKQMRKKNERELRKEEILRARAEEREIRLRSYRRKEDETMDYLRAIAQERFG</sequence>
<reference evidence="2" key="1">
    <citation type="submission" date="2014-02" db="EMBL/GenBank/DDBJ databases">
        <title>The Genome Sequence of Trichophyton rubrum (morphotype fischeri) CBS 288.86.</title>
        <authorList>
            <consortium name="The Broad Institute Genomics Platform"/>
            <person name="Cuomo C.A."/>
            <person name="White T.C."/>
            <person name="Graser Y."/>
            <person name="Martinez-Rossi N."/>
            <person name="Heitman J."/>
            <person name="Young S.K."/>
            <person name="Zeng Q."/>
            <person name="Gargeya S."/>
            <person name="Abouelleil A."/>
            <person name="Alvarado L."/>
            <person name="Chapman S.B."/>
            <person name="Gainer-Dewar J."/>
            <person name="Goldberg J."/>
            <person name="Griggs A."/>
            <person name="Gujja S."/>
            <person name="Hansen M."/>
            <person name="Howarth C."/>
            <person name="Imamovic A."/>
            <person name="Larimer J."/>
            <person name="Martinez D."/>
            <person name="Murphy C."/>
            <person name="Pearson M.D."/>
            <person name="Persinoti G."/>
            <person name="Poon T."/>
            <person name="Priest M."/>
            <person name="Roberts A.D."/>
            <person name="Saif S."/>
            <person name="Shea T.D."/>
            <person name="Sykes S.N."/>
            <person name="Wortman J."/>
            <person name="Nusbaum C."/>
            <person name="Birren B."/>
        </authorList>
    </citation>
    <scope>NUCLEOTIDE SEQUENCE [LARGE SCALE GENOMIC DNA]</scope>
    <source>
        <strain evidence="2">CBS 288.86</strain>
    </source>
</reference>
<feature type="region of interest" description="Disordered" evidence="1">
    <location>
        <begin position="154"/>
        <end position="237"/>
    </location>
</feature>
<dbReference type="AlphaFoldDB" id="A0A022VS19"/>
<dbReference type="PANTHER" id="PTHR34117:SF1">
    <property type="entry name" value="STYLE CELL-CYCLE INHIBITOR 1"/>
    <property type="match status" value="1"/>
</dbReference>
<dbReference type="InterPro" id="IPR044688">
    <property type="entry name" value="SCI-1-like"/>
</dbReference>
<accession>A0A022VS19</accession>
<feature type="compositionally biased region" description="Basic and acidic residues" evidence="1">
    <location>
        <begin position="21"/>
        <end position="62"/>
    </location>
</feature>
<feature type="region of interest" description="Disordered" evidence="1">
    <location>
        <begin position="276"/>
        <end position="300"/>
    </location>
</feature>
<dbReference type="PANTHER" id="PTHR34117">
    <property type="entry name" value="STYLE CELL-CYCLE INHIBITOR 1"/>
    <property type="match status" value="1"/>
</dbReference>
<feature type="compositionally biased region" description="Acidic residues" evidence="1">
    <location>
        <begin position="206"/>
        <end position="216"/>
    </location>
</feature>
<dbReference type="OrthoDB" id="2139939at2759"/>
<gene>
    <name evidence="2" type="ORF">H103_07699</name>
</gene>
<evidence type="ECO:0000313" key="2">
    <source>
        <dbReference type="EMBL" id="EZF48699.1"/>
    </source>
</evidence>
<dbReference type="Proteomes" id="UP000023758">
    <property type="component" value="Unassembled WGS sequence"/>
</dbReference>
<protein>
    <recommendedName>
        <fullName evidence="3">RNA helicase HEL117</fullName>
    </recommendedName>
</protein>
<feature type="compositionally biased region" description="Basic and acidic residues" evidence="1">
    <location>
        <begin position="173"/>
        <end position="190"/>
    </location>
</feature>
<evidence type="ECO:0000256" key="1">
    <source>
        <dbReference type="SAM" id="MobiDB-lite"/>
    </source>
</evidence>
<name>A0A022VS19_TRIRU</name>
<feature type="region of interest" description="Disordered" evidence="1">
    <location>
        <begin position="1"/>
        <end position="79"/>
    </location>
</feature>
<dbReference type="EMBL" id="KK207922">
    <property type="protein sequence ID" value="EZF48699.1"/>
    <property type="molecule type" value="Genomic_DNA"/>
</dbReference>